<feature type="transmembrane region" description="Helical" evidence="2">
    <location>
        <begin position="60"/>
        <end position="86"/>
    </location>
</feature>
<comment type="caution">
    <text evidence="3">The sequence shown here is derived from an EMBL/GenBank/DDBJ whole genome shotgun (WGS) entry which is preliminary data.</text>
</comment>
<reference evidence="3" key="1">
    <citation type="journal article" date="2015" name="Nature">
        <title>Complex archaea that bridge the gap between prokaryotes and eukaryotes.</title>
        <authorList>
            <person name="Spang A."/>
            <person name="Saw J.H."/>
            <person name="Jorgensen S.L."/>
            <person name="Zaremba-Niedzwiedzka K."/>
            <person name="Martijn J."/>
            <person name="Lind A.E."/>
            <person name="van Eijk R."/>
            <person name="Schleper C."/>
            <person name="Guy L."/>
            <person name="Ettema T.J."/>
        </authorList>
    </citation>
    <scope>NUCLEOTIDE SEQUENCE</scope>
</reference>
<keyword evidence="2" id="KW-0812">Transmembrane</keyword>
<protein>
    <submittedName>
        <fullName evidence="3">Uncharacterized protein</fullName>
    </submittedName>
</protein>
<evidence type="ECO:0000313" key="3">
    <source>
        <dbReference type="EMBL" id="KKO12744.1"/>
    </source>
</evidence>
<organism evidence="3">
    <name type="scientific">marine sediment metagenome</name>
    <dbReference type="NCBI Taxonomy" id="412755"/>
    <lineage>
        <taxon>unclassified sequences</taxon>
        <taxon>metagenomes</taxon>
        <taxon>ecological metagenomes</taxon>
    </lineage>
</organism>
<feature type="transmembrane region" description="Helical" evidence="2">
    <location>
        <begin position="92"/>
        <end position="115"/>
    </location>
</feature>
<keyword evidence="2" id="KW-1133">Transmembrane helix</keyword>
<sequence>MSDDHREPLKLPGPEKDSGKAQDELNAWLAWFRQLAALASALSVLATAEIRLASADLRRLFFLVLFFLPIVVFAWLGLSVCISWLVYSQSGLPGAGFFTFFVVQAAAVVYMWLLFKKYRRSLTLPTTRRYLDEIIEDIKHGP</sequence>
<dbReference type="AlphaFoldDB" id="A0A0F9Z5Y5"/>
<accession>A0A0F9Z5Y5</accession>
<feature type="region of interest" description="Disordered" evidence="1">
    <location>
        <begin position="1"/>
        <end position="20"/>
    </location>
</feature>
<keyword evidence="2" id="KW-0472">Membrane</keyword>
<dbReference type="EMBL" id="LAZR01000001">
    <property type="protein sequence ID" value="KKO12744.1"/>
    <property type="molecule type" value="Genomic_DNA"/>
</dbReference>
<name>A0A0F9Z5Y5_9ZZZZ</name>
<evidence type="ECO:0000256" key="1">
    <source>
        <dbReference type="SAM" id="MobiDB-lite"/>
    </source>
</evidence>
<evidence type="ECO:0000256" key="2">
    <source>
        <dbReference type="SAM" id="Phobius"/>
    </source>
</evidence>
<proteinExistence type="predicted"/>
<gene>
    <name evidence="3" type="ORF">LCGC14_0007610</name>
</gene>